<dbReference type="AlphaFoldDB" id="A0A8S3YTK1"/>
<feature type="coiled-coil region" evidence="1">
    <location>
        <begin position="62"/>
        <end position="89"/>
    </location>
</feature>
<evidence type="ECO:0000256" key="1">
    <source>
        <dbReference type="SAM" id="Coils"/>
    </source>
</evidence>
<dbReference type="GO" id="GO:1990023">
    <property type="term" value="C:mitotic spindle midzone"/>
    <property type="evidence" value="ECO:0007669"/>
    <property type="project" value="TreeGrafter"/>
</dbReference>
<dbReference type="InterPro" id="IPR007145">
    <property type="entry name" value="MAP65_Ase1_PRC1"/>
</dbReference>
<dbReference type="Gene3D" id="1.20.58.1520">
    <property type="match status" value="1"/>
</dbReference>
<keyword evidence="4" id="KW-1185">Reference proteome</keyword>
<dbReference type="EMBL" id="CAJHNH020000868">
    <property type="protein sequence ID" value="CAG5120269.1"/>
    <property type="molecule type" value="Genomic_DNA"/>
</dbReference>
<feature type="compositionally biased region" description="Polar residues" evidence="2">
    <location>
        <begin position="578"/>
        <end position="592"/>
    </location>
</feature>
<feature type="coiled-coil region" evidence="1">
    <location>
        <begin position="393"/>
        <end position="420"/>
    </location>
</feature>
<gene>
    <name evidence="3" type="ORF">CUNI_LOCUS5827</name>
</gene>
<name>A0A8S3YTK1_9EUPU</name>
<feature type="compositionally biased region" description="Polar residues" evidence="2">
    <location>
        <begin position="497"/>
        <end position="518"/>
    </location>
</feature>
<dbReference type="PANTHER" id="PTHR19321:SF41">
    <property type="entry name" value="FASCETTO-RELATED"/>
    <property type="match status" value="1"/>
</dbReference>
<evidence type="ECO:0000256" key="2">
    <source>
        <dbReference type="SAM" id="MobiDB-lite"/>
    </source>
</evidence>
<sequence>MDGISNLSPSREQTQIACNKVIDTSIRALYNIWDKMGIDESQKKARGDTAVAHVKNLMQYMVNEEEALMNQVAKTIEDFTEKLEQLCNELSLPQNKVSGGLTMVQKEKLLRSKVETMAKEKKDRLAKYSTLHTSDQHLCEVLSTTPYYIPSGTVPTVEQLRELEKHVAHLQAEKDKRFAEFVATKQKIIELYNNLELDPDTSFGRELMCEDDDHFGLSTKNMDNLKHLCDELAEKDRDMKRETSDLWDTLRALWDRLETPDIDREGFELSLKGHGSKVISALRAEIQACELLKFQNLHRFIDCIRHELISWWDKCYFSKEQRARFTAYNGDDYTEELLVAHELELKNVKQYYNTHRDLLEKIARRQEYFANMIVFEDKASDPNRFFNDRGGKLLQEEKARKKLMKDLPKIEEEVAEAIQKWELENQKEFLVDGMKFQEFLKNQWENFQLQKEQQKQSRLKARAKQTQDEMLYGSKTISQTPSKRRLPLTVTPIKTPLKTNNKMNDMTKTPNTTSKLPNLSRFQHSTMLTSPYTRQPLFTSKTPHNTSVKKRRSVRLMKKAATERKLSSSQHRSRDLFSHTTVSSDEHSSTLASHGSYNDFATGLREPNCRSSVVPSALFANKR</sequence>
<dbReference type="GO" id="GO:0005737">
    <property type="term" value="C:cytoplasm"/>
    <property type="evidence" value="ECO:0007669"/>
    <property type="project" value="TreeGrafter"/>
</dbReference>
<evidence type="ECO:0000313" key="3">
    <source>
        <dbReference type="EMBL" id="CAG5120269.1"/>
    </source>
</evidence>
<dbReference type="GO" id="GO:0008017">
    <property type="term" value="F:microtubule binding"/>
    <property type="evidence" value="ECO:0007669"/>
    <property type="project" value="InterPro"/>
</dbReference>
<dbReference type="Pfam" id="PF03999">
    <property type="entry name" value="MAP65_ASE1"/>
    <property type="match status" value="1"/>
</dbReference>
<evidence type="ECO:0000313" key="4">
    <source>
        <dbReference type="Proteomes" id="UP000678393"/>
    </source>
</evidence>
<proteinExistence type="predicted"/>
<organism evidence="3 4">
    <name type="scientific">Candidula unifasciata</name>
    <dbReference type="NCBI Taxonomy" id="100452"/>
    <lineage>
        <taxon>Eukaryota</taxon>
        <taxon>Metazoa</taxon>
        <taxon>Spiralia</taxon>
        <taxon>Lophotrochozoa</taxon>
        <taxon>Mollusca</taxon>
        <taxon>Gastropoda</taxon>
        <taxon>Heterobranchia</taxon>
        <taxon>Euthyneura</taxon>
        <taxon>Panpulmonata</taxon>
        <taxon>Eupulmonata</taxon>
        <taxon>Stylommatophora</taxon>
        <taxon>Helicina</taxon>
        <taxon>Helicoidea</taxon>
        <taxon>Geomitridae</taxon>
        <taxon>Candidula</taxon>
    </lineage>
</organism>
<comment type="caution">
    <text evidence="3">The sequence shown here is derived from an EMBL/GenBank/DDBJ whole genome shotgun (WGS) entry which is preliminary data.</text>
</comment>
<dbReference type="PANTHER" id="PTHR19321">
    <property type="entry name" value="PROTEIN REGULATOR OF CYTOKINESIS 1 PRC1-RELATED"/>
    <property type="match status" value="1"/>
</dbReference>
<dbReference type="OrthoDB" id="642895at2759"/>
<dbReference type="Proteomes" id="UP000678393">
    <property type="component" value="Unassembled WGS sequence"/>
</dbReference>
<protein>
    <recommendedName>
        <fullName evidence="5">Protein regulator of cytokinesis 1</fullName>
    </recommendedName>
</protein>
<feature type="region of interest" description="Disordered" evidence="2">
    <location>
        <begin position="534"/>
        <end position="592"/>
    </location>
</feature>
<accession>A0A8S3YTK1</accession>
<feature type="compositionally biased region" description="Basic residues" evidence="2">
    <location>
        <begin position="547"/>
        <end position="558"/>
    </location>
</feature>
<feature type="compositionally biased region" description="Basic and acidic residues" evidence="2">
    <location>
        <begin position="560"/>
        <end position="577"/>
    </location>
</feature>
<dbReference type="GO" id="GO:0051256">
    <property type="term" value="P:mitotic spindle midzone assembly"/>
    <property type="evidence" value="ECO:0007669"/>
    <property type="project" value="TreeGrafter"/>
</dbReference>
<evidence type="ECO:0008006" key="5">
    <source>
        <dbReference type="Google" id="ProtNLM"/>
    </source>
</evidence>
<reference evidence="3" key="1">
    <citation type="submission" date="2021-04" db="EMBL/GenBank/DDBJ databases">
        <authorList>
            <consortium name="Molecular Ecology Group"/>
        </authorList>
    </citation>
    <scope>NUCLEOTIDE SEQUENCE</scope>
</reference>
<feature type="compositionally biased region" description="Polar residues" evidence="2">
    <location>
        <begin position="534"/>
        <end position="546"/>
    </location>
</feature>
<keyword evidence="1" id="KW-0175">Coiled coil</keyword>
<feature type="region of interest" description="Disordered" evidence="2">
    <location>
        <begin position="495"/>
        <end position="518"/>
    </location>
</feature>